<accession>A0ACC1S6J6</accession>
<evidence type="ECO:0000313" key="2">
    <source>
        <dbReference type="Proteomes" id="UP001148629"/>
    </source>
</evidence>
<gene>
    <name evidence="1" type="ORF">NM208_g8098</name>
</gene>
<keyword evidence="2" id="KW-1185">Reference proteome</keyword>
<comment type="caution">
    <text evidence="1">The sequence shown here is derived from an EMBL/GenBank/DDBJ whole genome shotgun (WGS) entry which is preliminary data.</text>
</comment>
<name>A0ACC1S6J6_9HYPO</name>
<proteinExistence type="predicted"/>
<protein>
    <submittedName>
        <fullName evidence="1">Uncharacterized protein</fullName>
    </submittedName>
</protein>
<evidence type="ECO:0000313" key="1">
    <source>
        <dbReference type="EMBL" id="KAJ3533183.1"/>
    </source>
</evidence>
<reference evidence="1" key="1">
    <citation type="submission" date="2022-08" db="EMBL/GenBank/DDBJ databases">
        <title>Genome Sequence of Fusarium decemcellulare.</title>
        <authorList>
            <person name="Buettner E."/>
        </authorList>
    </citation>
    <scope>NUCLEOTIDE SEQUENCE</scope>
    <source>
        <strain evidence="1">Babe19</strain>
    </source>
</reference>
<organism evidence="1 2">
    <name type="scientific">Fusarium decemcellulare</name>
    <dbReference type="NCBI Taxonomy" id="57161"/>
    <lineage>
        <taxon>Eukaryota</taxon>
        <taxon>Fungi</taxon>
        <taxon>Dikarya</taxon>
        <taxon>Ascomycota</taxon>
        <taxon>Pezizomycotina</taxon>
        <taxon>Sordariomycetes</taxon>
        <taxon>Hypocreomycetidae</taxon>
        <taxon>Hypocreales</taxon>
        <taxon>Nectriaceae</taxon>
        <taxon>Fusarium</taxon>
        <taxon>Fusarium decemcellulare species complex</taxon>
    </lineage>
</organism>
<dbReference type="Proteomes" id="UP001148629">
    <property type="component" value="Unassembled WGS sequence"/>
</dbReference>
<dbReference type="EMBL" id="JANRMS010000891">
    <property type="protein sequence ID" value="KAJ3533183.1"/>
    <property type="molecule type" value="Genomic_DNA"/>
</dbReference>
<sequence length="158" mass="17560">MHCLKDTPPQSAVWNDYPEELALTPTLSARRKSSVKFGPVSWSNSATRIDSPPVSPHGLSLNTLEFQTPPGVTLLAPSVENPFNIELAENPFGDRFETEWAVPEEDTPMDDVLYIPAPVLEPLMNMPGPSPAYAATSLKRRRDDAETVEVENKRRRTC</sequence>